<proteinExistence type="inferred from homology"/>
<dbReference type="PANTHER" id="PTHR42715">
    <property type="entry name" value="BETA-GLUCOSIDASE"/>
    <property type="match status" value="1"/>
</dbReference>
<dbReference type="FunFam" id="2.60.40.10:FF:000495">
    <property type="entry name" value="Periplasmic beta-glucosidase"/>
    <property type="match status" value="1"/>
</dbReference>
<protein>
    <recommendedName>
        <fullName evidence="5">Exo-alpha-(1-&gt;6)-L-arabinopyranosidase</fullName>
    </recommendedName>
</protein>
<dbReference type="EMBL" id="JABFAJ010000006">
    <property type="protein sequence ID" value="NNU26603.1"/>
    <property type="molecule type" value="Genomic_DNA"/>
</dbReference>
<evidence type="ECO:0000256" key="3">
    <source>
        <dbReference type="ARBA" id="ARBA00023277"/>
    </source>
</evidence>
<evidence type="ECO:0000313" key="8">
    <source>
        <dbReference type="EMBL" id="NNU26603.1"/>
    </source>
</evidence>
<evidence type="ECO:0000256" key="6">
    <source>
        <dbReference type="RuleBase" id="RU361161"/>
    </source>
</evidence>
<dbReference type="Gene3D" id="2.60.40.10">
    <property type="entry name" value="Immunoglobulins"/>
    <property type="match status" value="1"/>
</dbReference>
<dbReference type="PRINTS" id="PR00133">
    <property type="entry name" value="GLHYDRLASE3"/>
</dbReference>
<dbReference type="SUPFAM" id="SSF51445">
    <property type="entry name" value="(Trans)glycosidases"/>
    <property type="match status" value="1"/>
</dbReference>
<name>A0A849KDF6_9MICO</name>
<comment type="function">
    <text evidence="4">Catalyzes the hydrolysis of a non-reducing terminal alpha-L-arabinopyranosidic linkage in ginsenoside Rb2 (alpha-L-arabinopyranosyl-(1-&gt;6)-alpha-D-glucopyranosyl) to release alpha-D-glucopyranosyl (Rd). It is not able to hydrolyze alpha-L-arabinofuranosyl-(1-&gt;6)-alpha-D-glucopyranosyl (Rc).</text>
</comment>
<gene>
    <name evidence="8" type="ORF">HLI28_03485</name>
</gene>
<accession>A0A849KDF6</accession>
<dbReference type="Proteomes" id="UP000557204">
    <property type="component" value="Unassembled WGS sequence"/>
</dbReference>
<dbReference type="SMART" id="SM01217">
    <property type="entry name" value="Fn3_like"/>
    <property type="match status" value="1"/>
</dbReference>
<dbReference type="Pfam" id="PF00933">
    <property type="entry name" value="Glyco_hydro_3"/>
    <property type="match status" value="1"/>
</dbReference>
<evidence type="ECO:0000256" key="1">
    <source>
        <dbReference type="ARBA" id="ARBA00005336"/>
    </source>
</evidence>
<dbReference type="GO" id="GO:0005975">
    <property type="term" value="P:carbohydrate metabolic process"/>
    <property type="evidence" value="ECO:0007669"/>
    <property type="project" value="InterPro"/>
</dbReference>
<dbReference type="PROSITE" id="PS00775">
    <property type="entry name" value="GLYCOSYL_HYDROL_F3"/>
    <property type="match status" value="1"/>
</dbReference>
<dbReference type="GO" id="GO:0008422">
    <property type="term" value="F:beta-glucosidase activity"/>
    <property type="evidence" value="ECO:0007669"/>
    <property type="project" value="UniProtKB-ARBA"/>
</dbReference>
<dbReference type="InterPro" id="IPR017853">
    <property type="entry name" value="GH"/>
</dbReference>
<organism evidence="8 9">
    <name type="scientific">Isoptericola sediminis</name>
    <dbReference type="NCBI Taxonomy" id="2733572"/>
    <lineage>
        <taxon>Bacteria</taxon>
        <taxon>Bacillati</taxon>
        <taxon>Actinomycetota</taxon>
        <taxon>Actinomycetes</taxon>
        <taxon>Micrococcales</taxon>
        <taxon>Promicromonosporaceae</taxon>
        <taxon>Isoptericola</taxon>
    </lineage>
</organism>
<dbReference type="InterPro" id="IPR036881">
    <property type="entry name" value="Glyco_hydro_3_C_sf"/>
</dbReference>
<dbReference type="InterPro" id="IPR026891">
    <property type="entry name" value="Fn3-like"/>
</dbReference>
<feature type="domain" description="Fibronectin type III-like" evidence="7">
    <location>
        <begin position="609"/>
        <end position="679"/>
    </location>
</feature>
<dbReference type="InterPro" id="IPR002772">
    <property type="entry name" value="Glyco_hydro_3_C"/>
</dbReference>
<reference evidence="8 9" key="1">
    <citation type="submission" date="2020-05" db="EMBL/GenBank/DDBJ databases">
        <title>Genome sequence of Isoptericola sp. JC619 isolated from Chilika lagoon, India.</title>
        <authorList>
            <person name="Kumar D."/>
            <person name="Appam K."/>
            <person name="Gandham S."/>
            <person name="Uppada J."/>
            <person name="Sasikala C."/>
            <person name="Venkata Ramana C."/>
        </authorList>
    </citation>
    <scope>NUCLEOTIDE SEQUENCE [LARGE SCALE GENOMIC DNA]</scope>
    <source>
        <strain evidence="8 9">JC619</strain>
    </source>
</reference>
<evidence type="ECO:0000256" key="2">
    <source>
        <dbReference type="ARBA" id="ARBA00022801"/>
    </source>
</evidence>
<evidence type="ECO:0000256" key="4">
    <source>
        <dbReference type="ARBA" id="ARBA00058905"/>
    </source>
</evidence>
<dbReference type="InterPro" id="IPR019800">
    <property type="entry name" value="Glyco_hydro_3_AS"/>
</dbReference>
<evidence type="ECO:0000256" key="5">
    <source>
        <dbReference type="ARBA" id="ARBA00074219"/>
    </source>
</evidence>
<dbReference type="Gene3D" id="3.40.50.1700">
    <property type="entry name" value="Glycoside hydrolase family 3 C-terminal domain"/>
    <property type="match status" value="1"/>
</dbReference>
<dbReference type="Gene3D" id="3.20.20.300">
    <property type="entry name" value="Glycoside hydrolase, family 3, N-terminal domain"/>
    <property type="match status" value="1"/>
</dbReference>
<dbReference type="InterPro" id="IPR036962">
    <property type="entry name" value="Glyco_hydro_3_N_sf"/>
</dbReference>
<keyword evidence="6" id="KW-0326">Glycosidase</keyword>
<dbReference type="Pfam" id="PF14310">
    <property type="entry name" value="Fn3-like"/>
    <property type="match status" value="1"/>
</dbReference>
<dbReference type="AlphaFoldDB" id="A0A849KDF6"/>
<sequence>MAVDTIATTPLAVADVPRLVAGLTLEEKASLCSGQDFWNTQAVDRLGIPAVMVTDGPHGLRKQAGAADHVGLHDSVPATCFPTAAGLASTWDRDVVRRVGEALGVETRAHDVGVLLGPGVNMKRSPLCGRNFEYFSEDPHLAGELAADLVDGIQSQGVGTSLKHFAANNQETDRMRVSAEVDERTLREIYLPAFETVVTRAQPWTVMCAYNKVNGVYASQDPWLLTEVLRDEWGFEGLVVSDWGAVDDRVEAVAAGLDLEMPSSAGINDARIVAAVRAGELDEALVDQAATRVLTVVARALEAAADPGTFDAATHHALAHEVATRTAVLLKNDGDVLPLDPAAADDLVVVGEMARTPRYQGAGSSQVNPTRLVSALDAFAERGLDVPFHPGYVLAEAAGRPGQDRDDAELRAEAVTAAAGRTAVVFAGLPAVDESEGYDREHMELPASHLAILREVSAVARRTVVVLSNGSAVTVSGWEDSVDAILETWLGGQAAGSAAVALLLGEAAPSGRLAESIPVALADVPAQLNFPGENGSVRYGEGLFIGYRGLDATGADVSYPFGHGLTYTSFEHTDLTVESDDVTADTAPGDVVVRVGFTVTNTGPREGVAVPQLYVGRPGSAVTRAPRELRGFEAVTLQPGDSRRVELTLTRRDLSHWDTATHAWVVEPGALEVAVGASSRDLPLTATVDVVAPEPVAPLHRYSTIDEWRRHPEAWAALVDAMGDAAQMFDTEADPAMAAMLSAIPGIKVTTMGFSDGLTPERFEELLTRYGQA</sequence>
<dbReference type="InterPro" id="IPR050288">
    <property type="entry name" value="Cellulose_deg_GH3"/>
</dbReference>
<evidence type="ECO:0000313" key="9">
    <source>
        <dbReference type="Proteomes" id="UP000557204"/>
    </source>
</evidence>
<comment type="similarity">
    <text evidence="1 6">Belongs to the glycosyl hydrolase 3 family.</text>
</comment>
<dbReference type="InterPro" id="IPR013783">
    <property type="entry name" value="Ig-like_fold"/>
</dbReference>
<keyword evidence="3" id="KW-0119">Carbohydrate metabolism</keyword>
<dbReference type="RefSeq" id="WP_171246120.1">
    <property type="nucleotide sequence ID" value="NZ_JABFAJ010000006.1"/>
</dbReference>
<dbReference type="PANTHER" id="PTHR42715:SF10">
    <property type="entry name" value="BETA-GLUCOSIDASE"/>
    <property type="match status" value="1"/>
</dbReference>
<keyword evidence="2 6" id="KW-0378">Hydrolase</keyword>
<comment type="caution">
    <text evidence="8">The sequence shown here is derived from an EMBL/GenBank/DDBJ whole genome shotgun (WGS) entry which is preliminary data.</text>
</comment>
<dbReference type="Pfam" id="PF01915">
    <property type="entry name" value="Glyco_hydro_3_C"/>
    <property type="match status" value="1"/>
</dbReference>
<keyword evidence="9" id="KW-1185">Reference proteome</keyword>
<dbReference type="InterPro" id="IPR001764">
    <property type="entry name" value="Glyco_hydro_3_N"/>
</dbReference>
<evidence type="ECO:0000259" key="7">
    <source>
        <dbReference type="SMART" id="SM01217"/>
    </source>
</evidence>
<dbReference type="SUPFAM" id="SSF52279">
    <property type="entry name" value="Beta-D-glucan exohydrolase, C-terminal domain"/>
    <property type="match status" value="1"/>
</dbReference>